<organism evidence="11 12">
    <name type="scientific">Eragrostis curvula</name>
    <name type="common">weeping love grass</name>
    <dbReference type="NCBI Taxonomy" id="38414"/>
    <lineage>
        <taxon>Eukaryota</taxon>
        <taxon>Viridiplantae</taxon>
        <taxon>Streptophyta</taxon>
        <taxon>Embryophyta</taxon>
        <taxon>Tracheophyta</taxon>
        <taxon>Spermatophyta</taxon>
        <taxon>Magnoliopsida</taxon>
        <taxon>Liliopsida</taxon>
        <taxon>Poales</taxon>
        <taxon>Poaceae</taxon>
        <taxon>PACMAD clade</taxon>
        <taxon>Chloridoideae</taxon>
        <taxon>Eragrostideae</taxon>
        <taxon>Eragrostidinae</taxon>
        <taxon>Eragrostis</taxon>
    </lineage>
</organism>
<evidence type="ECO:0000256" key="2">
    <source>
        <dbReference type="ARBA" id="ARBA00022692"/>
    </source>
</evidence>
<keyword evidence="2 8" id="KW-0812">Transmembrane</keyword>
<feature type="non-terminal residue" evidence="11">
    <location>
        <position position="1"/>
    </location>
</feature>
<feature type="repeat" description="ANK" evidence="7">
    <location>
        <begin position="352"/>
        <end position="373"/>
    </location>
</feature>
<reference evidence="11 12" key="1">
    <citation type="journal article" date="2019" name="Sci. Rep.">
        <title>A high-quality genome of Eragrostis curvula grass provides insights into Poaceae evolution and supports new strategies to enhance forage quality.</title>
        <authorList>
            <person name="Carballo J."/>
            <person name="Santos B.A.C.M."/>
            <person name="Zappacosta D."/>
            <person name="Garbus I."/>
            <person name="Selva J.P."/>
            <person name="Gallo C.A."/>
            <person name="Diaz A."/>
            <person name="Albertini E."/>
            <person name="Caccamo M."/>
            <person name="Echenique V."/>
        </authorList>
    </citation>
    <scope>NUCLEOTIDE SEQUENCE [LARGE SCALE GENOMIC DNA]</scope>
    <source>
        <strain evidence="12">cv. Victoria</strain>
        <tissue evidence="11">Leaf</tissue>
    </source>
</reference>
<feature type="transmembrane region" description="Helical" evidence="8">
    <location>
        <begin position="281"/>
        <end position="299"/>
    </location>
</feature>
<dbReference type="Proteomes" id="UP000324897">
    <property type="component" value="Chromosome 7"/>
</dbReference>
<dbReference type="OrthoDB" id="1847170at2759"/>
<dbReference type="InterPro" id="IPR036770">
    <property type="entry name" value="Ankyrin_rpt-contain_sf"/>
</dbReference>
<dbReference type="SMART" id="SM00248">
    <property type="entry name" value="ANK"/>
    <property type="match status" value="7"/>
</dbReference>
<dbReference type="GO" id="GO:0005886">
    <property type="term" value="C:plasma membrane"/>
    <property type="evidence" value="ECO:0007669"/>
    <property type="project" value="TreeGrafter"/>
</dbReference>
<dbReference type="AlphaFoldDB" id="A0A5J9UA42"/>
<feature type="transmembrane region" description="Helical" evidence="8">
    <location>
        <begin position="576"/>
        <end position="597"/>
    </location>
</feature>
<comment type="subcellular location">
    <subcellularLocation>
        <location evidence="1">Membrane</location>
        <topology evidence="1">Multi-pass membrane protein</topology>
    </subcellularLocation>
</comment>
<evidence type="ECO:0000313" key="12">
    <source>
        <dbReference type="Proteomes" id="UP000324897"/>
    </source>
</evidence>
<feature type="transmembrane region" description="Helical" evidence="8">
    <location>
        <begin position="453"/>
        <end position="472"/>
    </location>
</feature>
<dbReference type="InterPro" id="IPR002110">
    <property type="entry name" value="Ankyrin_rpt"/>
</dbReference>
<evidence type="ECO:0000256" key="3">
    <source>
        <dbReference type="ARBA" id="ARBA00022737"/>
    </source>
</evidence>
<feature type="transmembrane region" description="Helical" evidence="8">
    <location>
        <begin position="544"/>
        <end position="570"/>
    </location>
</feature>
<feature type="repeat" description="ANK" evidence="7">
    <location>
        <begin position="61"/>
        <end position="87"/>
    </location>
</feature>
<evidence type="ECO:0000256" key="4">
    <source>
        <dbReference type="ARBA" id="ARBA00022989"/>
    </source>
</evidence>
<evidence type="ECO:0000256" key="6">
    <source>
        <dbReference type="ARBA" id="ARBA00023136"/>
    </source>
</evidence>
<dbReference type="Gramene" id="TVU20071">
    <property type="protein sequence ID" value="TVU20071"/>
    <property type="gene ID" value="EJB05_36259"/>
</dbReference>
<dbReference type="Pfam" id="PF13962">
    <property type="entry name" value="PGG"/>
    <property type="match status" value="1"/>
</dbReference>
<name>A0A5J9UA42_9POAL</name>
<dbReference type="PANTHER" id="PTHR24186">
    <property type="entry name" value="PROTEIN PHOSPHATASE 1 REGULATORY SUBUNIT"/>
    <property type="match status" value="1"/>
</dbReference>
<dbReference type="SUPFAM" id="SSF48403">
    <property type="entry name" value="Ankyrin repeat"/>
    <property type="match status" value="1"/>
</dbReference>
<keyword evidence="9" id="KW-0732">Signal</keyword>
<feature type="domain" description="PGG" evidence="10">
    <location>
        <begin position="445"/>
        <end position="568"/>
    </location>
</feature>
<evidence type="ECO:0000256" key="5">
    <source>
        <dbReference type="ARBA" id="ARBA00023043"/>
    </source>
</evidence>
<evidence type="ECO:0000259" key="10">
    <source>
        <dbReference type="Pfam" id="PF13962"/>
    </source>
</evidence>
<keyword evidence="5 7" id="KW-0040">ANK repeat</keyword>
<protein>
    <recommendedName>
        <fullName evidence="10">PGG domain-containing protein</fullName>
    </recommendedName>
</protein>
<gene>
    <name evidence="11" type="ORF">EJB05_36259</name>
</gene>
<proteinExistence type="predicted"/>
<feature type="signal peptide" evidence="9">
    <location>
        <begin position="1"/>
        <end position="17"/>
    </location>
</feature>
<dbReference type="PROSITE" id="PS50088">
    <property type="entry name" value="ANK_REPEAT"/>
    <property type="match status" value="3"/>
</dbReference>
<evidence type="ECO:0000256" key="7">
    <source>
        <dbReference type="PROSITE-ProRule" id="PRU00023"/>
    </source>
</evidence>
<dbReference type="Gene3D" id="1.25.40.20">
    <property type="entry name" value="Ankyrin repeat-containing domain"/>
    <property type="match status" value="2"/>
</dbReference>
<feature type="chain" id="PRO_5023922029" description="PGG domain-containing protein" evidence="9">
    <location>
        <begin position="18"/>
        <end position="658"/>
    </location>
</feature>
<keyword evidence="12" id="KW-1185">Reference proteome</keyword>
<dbReference type="InterPro" id="IPR026961">
    <property type="entry name" value="PGG_dom"/>
</dbReference>
<dbReference type="Pfam" id="PF13857">
    <property type="entry name" value="Ank_5"/>
    <property type="match status" value="1"/>
</dbReference>
<keyword evidence="6 8" id="KW-0472">Membrane</keyword>
<dbReference type="PROSITE" id="PS50297">
    <property type="entry name" value="ANK_REP_REGION"/>
    <property type="match status" value="2"/>
</dbReference>
<evidence type="ECO:0000256" key="1">
    <source>
        <dbReference type="ARBA" id="ARBA00004141"/>
    </source>
</evidence>
<keyword evidence="3" id="KW-0677">Repeat</keyword>
<accession>A0A5J9UA42</accession>
<dbReference type="PANTHER" id="PTHR24186:SF50">
    <property type="entry name" value="ANKYRIN REPEAT-CONTAINING PROTEIN ITN1-LIKE ISOFORM X1"/>
    <property type="match status" value="1"/>
</dbReference>
<feature type="transmembrane region" description="Helical" evidence="8">
    <location>
        <begin position="509"/>
        <end position="532"/>
    </location>
</feature>
<dbReference type="EMBL" id="RWGY01000029">
    <property type="protein sequence ID" value="TVU20071.1"/>
    <property type="molecule type" value="Genomic_DNA"/>
</dbReference>
<keyword evidence="4 8" id="KW-1133">Transmembrane helix</keyword>
<evidence type="ECO:0000256" key="8">
    <source>
        <dbReference type="SAM" id="Phobius"/>
    </source>
</evidence>
<evidence type="ECO:0000256" key="9">
    <source>
        <dbReference type="SAM" id="SignalP"/>
    </source>
</evidence>
<dbReference type="Pfam" id="PF12796">
    <property type="entry name" value="Ank_2"/>
    <property type="match status" value="2"/>
</dbReference>
<feature type="repeat" description="ANK" evidence="7">
    <location>
        <begin position="100"/>
        <end position="137"/>
    </location>
</feature>
<feature type="transmembrane region" description="Helical" evidence="8">
    <location>
        <begin position="618"/>
        <end position="642"/>
    </location>
</feature>
<comment type="caution">
    <text evidence="11">The sequence shown here is derived from an EMBL/GenBank/DDBJ whole genome shotgun (WGS) entry which is preliminary data.</text>
</comment>
<sequence length="658" mass="71264">MAYLLVMLPGLKVLGHGDVETGGPAGREHDKLTQVVAVTEEPDSVLHQALPRLMMAAPSSNGDTPLHCAARAGNAKMVAHLIKLAAQGDRGRFVRMQNTSGETALHEAVRFGNSSKQSVEMVEALMRADKGLAGVDDEDGTSPMYLASTMGHSEIANKLHDCGDELSYSGPRGQNALHAAVLHNHKGITKSLLKWKPDLAKQRDVHGSTPLHFAAAAPDPALQFRLFVFSASNLERYSLGSLYFLPPRLLTRIFERSKLPVTQLLEADPTTAFQPDRHGSFPVHVAALADTMVALIALLTRYPACAALRNAKGQTFLHVAVEEKRLHAVAFVCHLWGYRPISKSVVNVQDGNGDTALHLAVRKGELDITKRLLGNRHVHISLQNMEGKTPMDLASGRVKPGFYFGLSAPRRILNMLTFADALSGSHRRDQIHDYDRNIDEKTESEKIKESAQIMGIGSVLVATATFTAALTMPGGVWTPGDSADKKLVVASPPPAGTPVLNGSYAFDGFLISNTLAFICSTLATFSLVYCGVAAVEIQKRIELVYFSVALLMCSARSFWAAMAFALYLLLANVAQGTAIASCVMTSLALLDGIWFLLASSGDTGVFISRKLTATLLKLGTGFLINLLYLFWPYLVIGGYLLYDFLINAGKFHSIDHHP</sequence>
<evidence type="ECO:0000313" key="11">
    <source>
        <dbReference type="EMBL" id="TVU20071.1"/>
    </source>
</evidence>